<comment type="caution">
    <text evidence="2">The sequence shown here is derived from an EMBL/GenBank/DDBJ whole genome shotgun (WGS) entry which is preliminary data.</text>
</comment>
<proteinExistence type="predicted"/>
<evidence type="ECO:0000313" key="2">
    <source>
        <dbReference type="EMBL" id="RTJ78358.1"/>
    </source>
</evidence>
<gene>
    <name evidence="2" type="ORF">C3H57_08610</name>
</gene>
<feature type="domain" description="YopX protein" evidence="1">
    <location>
        <begin position="9"/>
        <end position="125"/>
    </location>
</feature>
<dbReference type="Pfam" id="PF09643">
    <property type="entry name" value="YopX"/>
    <property type="match status" value="1"/>
</dbReference>
<evidence type="ECO:0000313" key="3">
    <source>
        <dbReference type="Proteomes" id="UP000288507"/>
    </source>
</evidence>
<dbReference type="InterPro" id="IPR019096">
    <property type="entry name" value="YopX_protein"/>
</dbReference>
<dbReference type="AlphaFoldDB" id="A0A431EAJ5"/>
<dbReference type="Gene3D" id="2.30.30.290">
    <property type="entry name" value="YopX-like domains"/>
    <property type="match status" value="1"/>
</dbReference>
<name>A0A431EAJ5_CAMJU</name>
<reference evidence="2 3" key="1">
    <citation type="journal article" date="2019" name="Appl. Environ. Microbiol.">
        <title>Population genetics and characterization of Campylobacter jejuni isolates in western jackdaws and game birds in Finland.</title>
        <authorList>
            <person name="Kovanen S."/>
            <person name="Rossi M."/>
            <person name="Pohja-Mykra M."/>
            <person name="Nieminen T."/>
            <person name="Raunio-Saarnisto M."/>
            <person name="Sauvala M."/>
            <person name="Fredriksson-Ahomaa M."/>
            <person name="Hanninen M.L."/>
            <person name="Kivisto R."/>
        </authorList>
    </citation>
    <scope>NUCLEOTIDE SEQUENCE [LARGE SCALE GENOMIC DNA]</scope>
    <source>
        <strain evidence="2 3">CB313</strain>
    </source>
</reference>
<dbReference type="InterPro" id="IPR023385">
    <property type="entry name" value="YopX-like_C"/>
</dbReference>
<sequence>MRWSDMKVRVWSNIEGKYLNEWAITSRNGFTLSQIQVDLDKPYDTFEPNEDDFVIQRWTGELDSSGNPIFEEDILHILDPDTGMCIVRYVIMHKGGFSLHNGNEIKAPLSRFVNKNYTLKVIGNLRTHKFSLE</sequence>
<dbReference type="SUPFAM" id="SSF159006">
    <property type="entry name" value="YopX-like"/>
    <property type="match status" value="1"/>
</dbReference>
<accession>A0A431EAJ5</accession>
<protein>
    <recommendedName>
        <fullName evidence="1">YopX protein domain-containing protein</fullName>
    </recommendedName>
</protein>
<dbReference type="EMBL" id="PRBV01000014">
    <property type="protein sequence ID" value="RTJ78358.1"/>
    <property type="molecule type" value="Genomic_DNA"/>
</dbReference>
<organism evidence="2 3">
    <name type="scientific">Campylobacter jejuni</name>
    <dbReference type="NCBI Taxonomy" id="197"/>
    <lineage>
        <taxon>Bacteria</taxon>
        <taxon>Pseudomonadati</taxon>
        <taxon>Campylobacterota</taxon>
        <taxon>Epsilonproteobacteria</taxon>
        <taxon>Campylobacterales</taxon>
        <taxon>Campylobacteraceae</taxon>
        <taxon>Campylobacter</taxon>
    </lineage>
</organism>
<dbReference type="Proteomes" id="UP000288507">
    <property type="component" value="Unassembled WGS sequence"/>
</dbReference>
<evidence type="ECO:0000259" key="1">
    <source>
        <dbReference type="Pfam" id="PF09643"/>
    </source>
</evidence>